<dbReference type="STRING" id="665467.SAMN02982931_02888"/>
<dbReference type="Gene3D" id="3.50.50.60">
    <property type="entry name" value="FAD/NAD(P)-binding domain"/>
    <property type="match status" value="1"/>
</dbReference>
<dbReference type="PANTHER" id="PTHR43539:SF78">
    <property type="entry name" value="FLAVIN-CONTAINING MONOOXYGENASE"/>
    <property type="match status" value="1"/>
</dbReference>
<keyword evidence="1" id="KW-0560">Oxidoreductase</keyword>
<dbReference type="Proteomes" id="UP000199071">
    <property type="component" value="Unassembled WGS sequence"/>
</dbReference>
<reference evidence="2 3" key="1">
    <citation type="submission" date="2016-10" db="EMBL/GenBank/DDBJ databases">
        <authorList>
            <person name="de Groot N.N."/>
        </authorList>
    </citation>
    <scope>NUCLEOTIDE SEQUENCE [LARGE SCALE GENOMIC DNA]</scope>
    <source>
        <strain evidence="2 3">ATCC 35022</strain>
    </source>
</reference>
<dbReference type="AlphaFoldDB" id="A0A1G6CXR6"/>
<dbReference type="InterPro" id="IPR036188">
    <property type="entry name" value="FAD/NAD-bd_sf"/>
</dbReference>
<evidence type="ECO:0000313" key="2">
    <source>
        <dbReference type="EMBL" id="SDB37676.1"/>
    </source>
</evidence>
<dbReference type="PRINTS" id="PR00411">
    <property type="entry name" value="PNDRDTASEI"/>
</dbReference>
<dbReference type="OrthoDB" id="9773233at2"/>
<dbReference type="GO" id="GO:0050660">
    <property type="term" value="F:flavin adenine dinucleotide binding"/>
    <property type="evidence" value="ECO:0007669"/>
    <property type="project" value="TreeGrafter"/>
</dbReference>
<accession>A0A1G6CXR6</accession>
<dbReference type="PRINTS" id="PR00368">
    <property type="entry name" value="FADPNR"/>
</dbReference>
<dbReference type="PANTHER" id="PTHR43539">
    <property type="entry name" value="FLAVIN-BINDING MONOOXYGENASE-LIKE PROTEIN (AFU_ORTHOLOGUE AFUA_4G09220)"/>
    <property type="match status" value="1"/>
</dbReference>
<keyword evidence="3" id="KW-1185">Reference proteome</keyword>
<evidence type="ECO:0000313" key="3">
    <source>
        <dbReference type="Proteomes" id="UP000199071"/>
    </source>
</evidence>
<proteinExistence type="predicted"/>
<dbReference type="Pfam" id="PF13738">
    <property type="entry name" value="Pyr_redox_3"/>
    <property type="match status" value="1"/>
</dbReference>
<dbReference type="SUPFAM" id="SSF51905">
    <property type="entry name" value="FAD/NAD(P)-binding domain"/>
    <property type="match status" value="2"/>
</dbReference>
<organism evidence="2 3">
    <name type="scientific">Bauldia litoralis</name>
    <dbReference type="NCBI Taxonomy" id="665467"/>
    <lineage>
        <taxon>Bacteria</taxon>
        <taxon>Pseudomonadati</taxon>
        <taxon>Pseudomonadota</taxon>
        <taxon>Alphaproteobacteria</taxon>
        <taxon>Hyphomicrobiales</taxon>
        <taxon>Kaistiaceae</taxon>
        <taxon>Bauldia</taxon>
    </lineage>
</organism>
<sequence>MTSHPSPSPARNGNPLAYLEEGAAFDDIAGPAVSGGGARPRTRNAPQQVDVVVIGAGQTGLSVGYHLKRRGIPFVILDANERIGDTWRRRWDSLRLFTPARYNGLDGMRFPDNVHVFPTKDAMADFLEVYAARFDLPVLTGVPVDRVSRQNGRYVVRAGARRFEAPNVVVAMGTFQRPKVPAFSRDLDPSIVQLHSGDYRSPAQLGDGDVLIVGAGNSGSEVARELAAGGRKVWMSGRDTGHIPFRIEGLLGRHLMVRLVVGFLFYRVLTTSTPVGRKVRPKVLAVGGPLIRVKPKDLAALGVERVPRTTGVEDGKPHLEDGRVLDVKNVVWCTGFTPDFSWIDVPIATDGHEPAHRRGVVADAPGLYFVGLEFLYSLASAMVQGAGRDARYIVDRIAERVASTATNA</sequence>
<dbReference type="GO" id="GO:0004497">
    <property type="term" value="F:monooxygenase activity"/>
    <property type="evidence" value="ECO:0007669"/>
    <property type="project" value="TreeGrafter"/>
</dbReference>
<dbReference type="EMBL" id="FMXQ01000005">
    <property type="protein sequence ID" value="SDB37676.1"/>
    <property type="molecule type" value="Genomic_DNA"/>
</dbReference>
<name>A0A1G6CXR6_9HYPH</name>
<protein>
    <submittedName>
        <fullName evidence="2">Putative flavoprotein involved in K+ transport</fullName>
    </submittedName>
</protein>
<gene>
    <name evidence="2" type="ORF">SAMN02982931_02888</name>
</gene>
<dbReference type="InterPro" id="IPR050982">
    <property type="entry name" value="Auxin_biosynth/cation_transpt"/>
</dbReference>
<evidence type="ECO:0000256" key="1">
    <source>
        <dbReference type="ARBA" id="ARBA00023002"/>
    </source>
</evidence>
<dbReference type="RefSeq" id="WP_090877132.1">
    <property type="nucleotide sequence ID" value="NZ_FMXQ01000005.1"/>
</dbReference>